<sequence>MDKPHLPEPPATLSARCWTAMGLMLAAGAAGAGTADLTDIPFESLTGMQVSTASRFVQSAREAPSAVEVVSREDIRRFGWRTLADILNSLPGLYSTHDGAYDFAGTRGFLIPGDYNTRFLLLVDGQRLNDNIYQQALLGEEFPLDTSLIERVEYVPGPGSSVYGGNAIFGVINVTTRRPGEQSPLEISARLSAPEAGTVQISGSRRLPTGASLMAAVGGSIRSGRDTTYRDPVGGLQLGNGQPSPDGVAHDLDRLETRRVMLRYEDGGLTLTGLYGDRRVEPSSALYLGLFDTRLQNVVDANWSLTSHYQSAMSDSLHLEGRLGLSGSAYSSDTPFPDGGGSLYLNHDESRGTWLSGDLRLLYTAYEGHKLIAGFDLQHDRDNRQRNHDVNAAINPPVDISAPTDRRGLYLQDEWTFAADWRLNAGLRLDHLDGSGSQSSPRLGLIWLADSDTTVKLLAGKAYRPANAYERDYGNGINYLGNPLLQPETIRTLEAIYERDLASRSRLTVSLFRYRLDNLITQEALPGGSLQYRNQNPVRTAGAEVSWQTRLDCGLRLNASLAQSRIDDAGALASFSPSWVFKLRGSHPLADGRWQAAVESRLLADSDYLWQGTRYHLPTQVQVNLTLSPAQATPGLSWSLGVRNLLNRRNEQPASEEIPVPSVPGERRSVEIGVRYAL</sequence>
<dbReference type="Gene3D" id="2.170.130.10">
    <property type="entry name" value="TonB-dependent receptor, plug domain"/>
    <property type="match status" value="1"/>
</dbReference>
<dbReference type="Pfam" id="PF00593">
    <property type="entry name" value="TonB_dep_Rec_b-barrel"/>
    <property type="match status" value="1"/>
</dbReference>
<keyword evidence="17" id="KW-1185">Reference proteome</keyword>
<evidence type="ECO:0000256" key="13">
    <source>
        <dbReference type="SAM" id="SignalP"/>
    </source>
</evidence>
<feature type="domain" description="TonB-dependent receptor plug" evidence="15">
    <location>
        <begin position="60"/>
        <end position="171"/>
    </location>
</feature>
<comment type="subcellular location">
    <subcellularLocation>
        <location evidence="1 11">Cell outer membrane</location>
        <topology evidence="1 11">Multi-pass membrane protein</topology>
    </subcellularLocation>
</comment>
<comment type="similarity">
    <text evidence="2">Belongs to the TonB-dependent receptor family. Hemoglobin/haptoglobin binding protein subfamily.</text>
</comment>
<dbReference type="PROSITE" id="PS52016">
    <property type="entry name" value="TONB_DEPENDENT_REC_3"/>
    <property type="match status" value="1"/>
</dbReference>
<keyword evidence="4 11" id="KW-1134">Transmembrane beta strand</keyword>
<evidence type="ECO:0000256" key="8">
    <source>
        <dbReference type="ARBA" id="ARBA00023136"/>
    </source>
</evidence>
<feature type="chain" id="PRO_5020670145" evidence="13">
    <location>
        <begin position="33"/>
        <end position="678"/>
    </location>
</feature>
<keyword evidence="7 12" id="KW-0798">TonB box</keyword>
<reference evidence="16 17" key="1">
    <citation type="submission" date="2019-02" db="EMBL/GenBank/DDBJ databases">
        <title>Genomic Encyclopedia of Type Strains, Phase IV (KMG-IV): sequencing the most valuable type-strain genomes for metagenomic binning, comparative biology and taxonomic classification.</title>
        <authorList>
            <person name="Goeker M."/>
        </authorList>
    </citation>
    <scope>NUCLEOTIDE SEQUENCE [LARGE SCALE GENOMIC DNA]</scope>
    <source>
        <strain evidence="16 17">DSM 105135</strain>
    </source>
</reference>
<evidence type="ECO:0000256" key="6">
    <source>
        <dbReference type="ARBA" id="ARBA00022729"/>
    </source>
</evidence>
<dbReference type="GO" id="GO:0009279">
    <property type="term" value="C:cell outer membrane"/>
    <property type="evidence" value="ECO:0007669"/>
    <property type="project" value="UniProtKB-SubCell"/>
</dbReference>
<dbReference type="Gene3D" id="2.40.170.20">
    <property type="entry name" value="TonB-dependent receptor, beta-barrel domain"/>
    <property type="match status" value="1"/>
</dbReference>
<dbReference type="CDD" id="cd01347">
    <property type="entry name" value="ligand_gated_channel"/>
    <property type="match status" value="1"/>
</dbReference>
<keyword evidence="6 13" id="KW-0732">Signal</keyword>
<dbReference type="InterPro" id="IPR000531">
    <property type="entry name" value="Beta-barrel_TonB"/>
</dbReference>
<evidence type="ECO:0000256" key="3">
    <source>
        <dbReference type="ARBA" id="ARBA00022448"/>
    </source>
</evidence>
<accession>A0A4Q7YLG9</accession>
<evidence type="ECO:0000259" key="14">
    <source>
        <dbReference type="Pfam" id="PF00593"/>
    </source>
</evidence>
<evidence type="ECO:0000256" key="5">
    <source>
        <dbReference type="ARBA" id="ARBA00022692"/>
    </source>
</evidence>
<evidence type="ECO:0000313" key="16">
    <source>
        <dbReference type="EMBL" id="RZU38128.1"/>
    </source>
</evidence>
<dbReference type="InterPro" id="IPR012910">
    <property type="entry name" value="Plug_dom"/>
</dbReference>
<evidence type="ECO:0000256" key="10">
    <source>
        <dbReference type="ARBA" id="ARBA00023237"/>
    </source>
</evidence>
<evidence type="ECO:0000259" key="15">
    <source>
        <dbReference type="Pfam" id="PF07715"/>
    </source>
</evidence>
<name>A0A4Q7YLG9_9GAMM</name>
<evidence type="ECO:0000313" key="17">
    <source>
        <dbReference type="Proteomes" id="UP000292423"/>
    </source>
</evidence>
<gene>
    <name evidence="16" type="ORF">EV700_2705</name>
</gene>
<dbReference type="InterPro" id="IPR036942">
    <property type="entry name" value="Beta-barrel_TonB_sf"/>
</dbReference>
<comment type="caution">
    <text evidence="16">The sequence shown here is derived from an EMBL/GenBank/DDBJ whole genome shotgun (WGS) entry which is preliminary data.</text>
</comment>
<dbReference type="OrthoDB" id="127311at2"/>
<proteinExistence type="inferred from homology"/>
<dbReference type="Pfam" id="PF07715">
    <property type="entry name" value="Plug"/>
    <property type="match status" value="1"/>
</dbReference>
<dbReference type="RefSeq" id="WP_130414695.1">
    <property type="nucleotide sequence ID" value="NZ_SHKX01000014.1"/>
</dbReference>
<evidence type="ECO:0000256" key="4">
    <source>
        <dbReference type="ARBA" id="ARBA00022452"/>
    </source>
</evidence>
<evidence type="ECO:0000256" key="2">
    <source>
        <dbReference type="ARBA" id="ARBA00008143"/>
    </source>
</evidence>
<dbReference type="GO" id="GO:0015344">
    <property type="term" value="F:siderophore uptake transmembrane transporter activity"/>
    <property type="evidence" value="ECO:0007669"/>
    <property type="project" value="TreeGrafter"/>
</dbReference>
<evidence type="ECO:0000256" key="1">
    <source>
        <dbReference type="ARBA" id="ARBA00004571"/>
    </source>
</evidence>
<protein>
    <submittedName>
        <fullName evidence="16">Iron complex outermembrane receptor protein</fullName>
    </submittedName>
</protein>
<dbReference type="InterPro" id="IPR037066">
    <property type="entry name" value="Plug_dom_sf"/>
</dbReference>
<keyword evidence="3 11" id="KW-0813">Transport</keyword>
<dbReference type="Proteomes" id="UP000292423">
    <property type="component" value="Unassembled WGS sequence"/>
</dbReference>
<organism evidence="16 17">
    <name type="scientific">Fluviicoccus keumensis</name>
    <dbReference type="NCBI Taxonomy" id="1435465"/>
    <lineage>
        <taxon>Bacteria</taxon>
        <taxon>Pseudomonadati</taxon>
        <taxon>Pseudomonadota</taxon>
        <taxon>Gammaproteobacteria</taxon>
        <taxon>Moraxellales</taxon>
        <taxon>Moraxellaceae</taxon>
        <taxon>Fluviicoccus</taxon>
    </lineage>
</organism>
<dbReference type="PANTHER" id="PTHR30069">
    <property type="entry name" value="TONB-DEPENDENT OUTER MEMBRANE RECEPTOR"/>
    <property type="match status" value="1"/>
</dbReference>
<dbReference type="InterPro" id="IPR039426">
    <property type="entry name" value="TonB-dep_rcpt-like"/>
</dbReference>
<feature type="domain" description="TonB-dependent receptor-like beta-barrel" evidence="14">
    <location>
        <begin position="288"/>
        <end position="645"/>
    </location>
</feature>
<keyword evidence="5 11" id="KW-0812">Transmembrane</keyword>
<dbReference type="SUPFAM" id="SSF56935">
    <property type="entry name" value="Porins"/>
    <property type="match status" value="1"/>
</dbReference>
<keyword evidence="9 16" id="KW-0675">Receptor</keyword>
<evidence type="ECO:0000256" key="11">
    <source>
        <dbReference type="PROSITE-ProRule" id="PRU01360"/>
    </source>
</evidence>
<keyword evidence="10 11" id="KW-0998">Cell outer membrane</keyword>
<feature type="signal peptide" evidence="13">
    <location>
        <begin position="1"/>
        <end position="32"/>
    </location>
</feature>
<dbReference type="PANTHER" id="PTHR30069:SF29">
    <property type="entry name" value="HEMOGLOBIN AND HEMOGLOBIN-HAPTOGLOBIN-BINDING PROTEIN 1-RELATED"/>
    <property type="match status" value="1"/>
</dbReference>
<dbReference type="EMBL" id="SHKX01000014">
    <property type="protein sequence ID" value="RZU38128.1"/>
    <property type="molecule type" value="Genomic_DNA"/>
</dbReference>
<evidence type="ECO:0000256" key="7">
    <source>
        <dbReference type="ARBA" id="ARBA00023077"/>
    </source>
</evidence>
<keyword evidence="8 11" id="KW-0472">Membrane</keyword>
<dbReference type="AlphaFoldDB" id="A0A4Q7YLG9"/>
<dbReference type="GO" id="GO:0044718">
    <property type="term" value="P:siderophore transmembrane transport"/>
    <property type="evidence" value="ECO:0007669"/>
    <property type="project" value="TreeGrafter"/>
</dbReference>
<evidence type="ECO:0000256" key="12">
    <source>
        <dbReference type="RuleBase" id="RU003357"/>
    </source>
</evidence>
<evidence type="ECO:0000256" key="9">
    <source>
        <dbReference type="ARBA" id="ARBA00023170"/>
    </source>
</evidence>